<comment type="similarity">
    <text evidence="1">Belongs to the C/M/P thioester hydrolase family.</text>
</comment>
<feature type="active site" description="Charge relay system" evidence="2">
    <location>
        <position position="379"/>
    </location>
</feature>
<dbReference type="Gene3D" id="3.40.50.1820">
    <property type="entry name" value="alpha/beta hydrolase"/>
    <property type="match status" value="1"/>
</dbReference>
<dbReference type="Gene3D" id="2.60.40.2240">
    <property type="entry name" value="Acyl-CoA thioester hydrolase/BAAT N-terminal domain"/>
    <property type="match status" value="1"/>
</dbReference>
<evidence type="ECO:0000313" key="5">
    <source>
        <dbReference type="EMBL" id="TSB47786.1"/>
    </source>
</evidence>
<feature type="active site" description="Charge relay system" evidence="2">
    <location>
        <position position="231"/>
    </location>
</feature>
<feature type="active site" description="Charge relay system" evidence="2">
    <location>
        <position position="344"/>
    </location>
</feature>
<dbReference type="GO" id="GO:0047617">
    <property type="term" value="F:fatty acyl-CoA hydrolase activity"/>
    <property type="evidence" value="ECO:0007669"/>
    <property type="project" value="TreeGrafter"/>
</dbReference>
<name>A0A554A2B0_9BACI</name>
<evidence type="ECO:0000259" key="3">
    <source>
        <dbReference type="Pfam" id="PF04775"/>
    </source>
</evidence>
<dbReference type="PIRSF" id="PIRSF016521">
    <property type="entry name" value="Acyl-CoA_hydro"/>
    <property type="match status" value="1"/>
</dbReference>
<evidence type="ECO:0000256" key="1">
    <source>
        <dbReference type="ARBA" id="ARBA00006538"/>
    </source>
</evidence>
<dbReference type="PANTHER" id="PTHR10824:SF4">
    <property type="entry name" value="ACYL-COENZYME A THIOESTERASE 1-LIKE"/>
    <property type="match status" value="1"/>
</dbReference>
<evidence type="ECO:0000256" key="2">
    <source>
        <dbReference type="PIRSR" id="PIRSR016521-1"/>
    </source>
</evidence>
<feature type="domain" description="Acyl-CoA thioester hydrolase/bile acid-CoA amino acid N-acetyltransferase" evidence="3">
    <location>
        <begin position="22"/>
        <end position="140"/>
    </location>
</feature>
<dbReference type="InterPro" id="IPR016662">
    <property type="entry name" value="Acyl-CoA_thioEstase_long-chain"/>
</dbReference>
<dbReference type="AlphaFoldDB" id="A0A554A2B0"/>
<dbReference type="InterPro" id="IPR006862">
    <property type="entry name" value="Thio_Ohase/aa_AcTrfase"/>
</dbReference>
<comment type="caution">
    <text evidence="5">The sequence shown here is derived from an EMBL/GenBank/DDBJ whole genome shotgun (WGS) entry which is preliminary data.</text>
</comment>
<dbReference type="InterPro" id="IPR042490">
    <property type="entry name" value="Thio_Ohase/BAAT_N"/>
</dbReference>
<organism evidence="5 6">
    <name type="scientific">Alkalicoccobacillus porphyridii</name>
    <dbReference type="NCBI Taxonomy" id="2597270"/>
    <lineage>
        <taxon>Bacteria</taxon>
        <taxon>Bacillati</taxon>
        <taxon>Bacillota</taxon>
        <taxon>Bacilli</taxon>
        <taxon>Bacillales</taxon>
        <taxon>Bacillaceae</taxon>
        <taxon>Alkalicoccobacillus</taxon>
    </lineage>
</organism>
<dbReference type="Pfam" id="PF04775">
    <property type="entry name" value="Bile_Hydr_Trans"/>
    <property type="match status" value="1"/>
</dbReference>
<dbReference type="RefSeq" id="WP_143847342.1">
    <property type="nucleotide sequence ID" value="NZ_VLXZ01000002.1"/>
</dbReference>
<dbReference type="OrthoDB" id="8922993at2"/>
<dbReference type="PANTHER" id="PTHR10824">
    <property type="entry name" value="ACYL-COENZYME A THIOESTERASE-RELATED"/>
    <property type="match status" value="1"/>
</dbReference>
<dbReference type="GO" id="GO:0006637">
    <property type="term" value="P:acyl-CoA metabolic process"/>
    <property type="evidence" value="ECO:0007669"/>
    <property type="project" value="InterPro"/>
</dbReference>
<proteinExistence type="inferred from homology"/>
<evidence type="ECO:0008006" key="7">
    <source>
        <dbReference type="Google" id="ProtNLM"/>
    </source>
</evidence>
<dbReference type="SUPFAM" id="SSF53474">
    <property type="entry name" value="alpha/beta-Hydrolases"/>
    <property type="match status" value="1"/>
</dbReference>
<feature type="domain" description="BAAT/Acyl-CoA thioester hydrolase C-terminal" evidence="4">
    <location>
        <begin position="202"/>
        <end position="431"/>
    </location>
</feature>
<gene>
    <name evidence="5" type="ORF">FN960_04520</name>
</gene>
<dbReference type="InterPro" id="IPR014940">
    <property type="entry name" value="BAAT_C"/>
</dbReference>
<dbReference type="GO" id="GO:0006631">
    <property type="term" value="P:fatty acid metabolic process"/>
    <property type="evidence" value="ECO:0007669"/>
    <property type="project" value="TreeGrafter"/>
</dbReference>
<dbReference type="Pfam" id="PF08840">
    <property type="entry name" value="BAAT_C"/>
    <property type="match status" value="1"/>
</dbReference>
<reference evidence="5 6" key="1">
    <citation type="submission" date="2019-07" db="EMBL/GenBank/DDBJ databases">
        <authorList>
            <person name="Park Y.J."/>
            <person name="Jeong S.E."/>
            <person name="Jung H.S."/>
        </authorList>
    </citation>
    <scope>NUCLEOTIDE SEQUENCE [LARGE SCALE GENOMIC DNA]</scope>
    <source>
        <strain evidence="6">P16(2019)</strain>
    </source>
</reference>
<dbReference type="InterPro" id="IPR029058">
    <property type="entry name" value="AB_hydrolase_fold"/>
</dbReference>
<accession>A0A554A2B0</accession>
<keyword evidence="6" id="KW-1185">Reference proteome</keyword>
<dbReference type="Proteomes" id="UP000318521">
    <property type="component" value="Unassembled WGS sequence"/>
</dbReference>
<dbReference type="EMBL" id="VLXZ01000002">
    <property type="protein sequence ID" value="TSB47786.1"/>
    <property type="molecule type" value="Genomic_DNA"/>
</dbReference>
<evidence type="ECO:0000259" key="4">
    <source>
        <dbReference type="Pfam" id="PF08840"/>
    </source>
</evidence>
<sequence>MMNQLRTATKIMVETKTSILDEFSVQIQTNTPDTEYKITLSAEDDHNKGFESHAMFKSDQTGFIDLTTQAPTSGSYQKIDAKGLLYSMKAKDQKERMFVKHASEPIRFTIKVRDTENHVLDEKTFIRTFKPDHIVREEIRGEVIGTLFYPAHKNALPAIVILGGSDASVHEAAAAILASQGYAVLALAYFGKDGLPKGIEHIPLEYVDKAFQLLEKKTYVDPLRLGIIGHSRGSELALLYASHYSKVKAVIATAPSGAIFSGMVNFQLTSNPAWTYKDMPFEFFPVKNTLKDSLALIHHMLFRKPYSGIEAMKKNIDDEEKLDLYAIPVQDINAPIMFFAGSDDHIQPAELFTERMRKALIEHEYKEKHKFMIHAGAGHFSAYPSSLPNMPQTVADTNFMTFVYGGTKQANSKAAHQSWQETIEFLSEHLGAVEKV</sequence>
<protein>
    <recommendedName>
        <fullName evidence="7">Acyl-CoA thioesterase</fullName>
    </recommendedName>
</protein>
<evidence type="ECO:0000313" key="6">
    <source>
        <dbReference type="Proteomes" id="UP000318521"/>
    </source>
</evidence>